<evidence type="ECO:0000256" key="3">
    <source>
        <dbReference type="ARBA" id="ARBA00022664"/>
    </source>
</evidence>
<dbReference type="OrthoDB" id="1917198at2759"/>
<dbReference type="InterPro" id="IPR051187">
    <property type="entry name" value="Pre-mRNA_3'-end_processing_reg"/>
</dbReference>
<organism evidence="7 8">
    <name type="scientific">Mycena venus</name>
    <dbReference type="NCBI Taxonomy" id="2733690"/>
    <lineage>
        <taxon>Eukaryota</taxon>
        <taxon>Fungi</taxon>
        <taxon>Dikarya</taxon>
        <taxon>Basidiomycota</taxon>
        <taxon>Agaricomycotina</taxon>
        <taxon>Agaricomycetes</taxon>
        <taxon>Agaricomycetidae</taxon>
        <taxon>Agaricales</taxon>
        <taxon>Marasmiineae</taxon>
        <taxon>Mycenaceae</taxon>
        <taxon>Mycena</taxon>
    </lineage>
</organism>
<dbReference type="GO" id="GO:0005847">
    <property type="term" value="C:mRNA cleavage and polyadenylation specificity factor complex"/>
    <property type="evidence" value="ECO:0007669"/>
    <property type="project" value="TreeGrafter"/>
</dbReference>
<evidence type="ECO:0000259" key="6">
    <source>
        <dbReference type="Pfam" id="PF05182"/>
    </source>
</evidence>
<reference evidence="7" key="1">
    <citation type="submission" date="2020-05" db="EMBL/GenBank/DDBJ databases">
        <title>Mycena genomes resolve the evolution of fungal bioluminescence.</title>
        <authorList>
            <person name="Tsai I.J."/>
        </authorList>
    </citation>
    <scope>NUCLEOTIDE SEQUENCE</scope>
    <source>
        <strain evidence="7">CCC161011</strain>
    </source>
</reference>
<feature type="domain" description="Pre-mRNA polyadenylation factor Fip1" evidence="6">
    <location>
        <begin position="240"/>
        <end position="280"/>
    </location>
</feature>
<feature type="region of interest" description="Disordered" evidence="5">
    <location>
        <begin position="479"/>
        <end position="521"/>
    </location>
</feature>
<name>A0A8H7CU44_9AGAR</name>
<evidence type="ECO:0000313" key="8">
    <source>
        <dbReference type="Proteomes" id="UP000620124"/>
    </source>
</evidence>
<proteinExistence type="inferred from homology"/>
<evidence type="ECO:0000256" key="4">
    <source>
        <dbReference type="ARBA" id="ARBA00023242"/>
    </source>
</evidence>
<comment type="subcellular location">
    <subcellularLocation>
        <location evidence="1">Nucleus</location>
    </subcellularLocation>
</comment>
<dbReference type="Proteomes" id="UP000620124">
    <property type="component" value="Unassembled WGS sequence"/>
</dbReference>
<feature type="region of interest" description="Disordered" evidence="5">
    <location>
        <begin position="1"/>
        <end position="32"/>
    </location>
</feature>
<feature type="compositionally biased region" description="Low complexity" evidence="5">
    <location>
        <begin position="120"/>
        <end position="139"/>
    </location>
</feature>
<feature type="compositionally biased region" description="Pro residues" evidence="5">
    <location>
        <begin position="212"/>
        <end position="222"/>
    </location>
</feature>
<protein>
    <submittedName>
        <fullName evidence="7">Fip1-domain-containing protein</fullName>
    </submittedName>
</protein>
<evidence type="ECO:0000256" key="2">
    <source>
        <dbReference type="ARBA" id="ARBA00007459"/>
    </source>
</evidence>
<feature type="region of interest" description="Disordered" evidence="5">
    <location>
        <begin position="120"/>
        <end position="233"/>
    </location>
</feature>
<keyword evidence="4" id="KW-0539">Nucleus</keyword>
<dbReference type="Pfam" id="PF05182">
    <property type="entry name" value="Fip1"/>
    <property type="match status" value="1"/>
</dbReference>
<comment type="similarity">
    <text evidence="2">Belongs to the FIP1 family.</text>
</comment>
<gene>
    <name evidence="7" type="ORF">MVEN_01506500</name>
</gene>
<evidence type="ECO:0000256" key="1">
    <source>
        <dbReference type="ARBA" id="ARBA00004123"/>
    </source>
</evidence>
<dbReference type="AlphaFoldDB" id="A0A8H7CU44"/>
<comment type="caution">
    <text evidence="7">The sequence shown here is derived from an EMBL/GenBank/DDBJ whole genome shotgun (WGS) entry which is preliminary data.</text>
</comment>
<dbReference type="PANTHER" id="PTHR13484:SF0">
    <property type="entry name" value="PRE-MRNA 3'-END-PROCESSING FACTOR FIP1"/>
    <property type="match status" value="1"/>
</dbReference>
<feature type="compositionally biased region" description="Pro residues" evidence="5">
    <location>
        <begin position="156"/>
        <end position="196"/>
    </location>
</feature>
<keyword evidence="8" id="KW-1185">Reference proteome</keyword>
<accession>A0A8H7CU44</accession>
<dbReference type="GO" id="GO:0006397">
    <property type="term" value="P:mRNA processing"/>
    <property type="evidence" value="ECO:0007669"/>
    <property type="project" value="UniProtKB-KW"/>
</dbReference>
<dbReference type="PANTHER" id="PTHR13484">
    <property type="entry name" value="FIP1-LIKE 1 PROTEIN"/>
    <property type="match status" value="1"/>
</dbReference>
<evidence type="ECO:0000256" key="5">
    <source>
        <dbReference type="SAM" id="MobiDB-lite"/>
    </source>
</evidence>
<dbReference type="InterPro" id="IPR007854">
    <property type="entry name" value="Fip1_dom"/>
</dbReference>
<feature type="compositionally biased region" description="Low complexity" evidence="5">
    <location>
        <begin position="435"/>
        <end position="452"/>
    </location>
</feature>
<feature type="region of interest" description="Disordered" evidence="5">
    <location>
        <begin position="433"/>
        <end position="460"/>
    </location>
</feature>
<keyword evidence="3" id="KW-0507">mRNA processing</keyword>
<dbReference type="EMBL" id="JACAZI010000012">
    <property type="protein sequence ID" value="KAF7347503.1"/>
    <property type="molecule type" value="Genomic_DNA"/>
</dbReference>
<evidence type="ECO:0000313" key="7">
    <source>
        <dbReference type="EMBL" id="KAF7347503.1"/>
    </source>
</evidence>
<sequence>MNFRRDDDDDFLYGGGTPQPQTTPVPVTPSASLGNFPSSEQIVAQLEAQAAAAEASINQAADVVSVGDDNEEAVDLGSETEDDEDVRVFLFSMDYSDQETRMWRLLWSRSRGLLIFVRQSSGSRAPPPRSTSSAAPVRAQPSLTTEYTPIQRAGAAPPPRATPQAQPTPQPTPQAPSSSEPPPSTPAIPQAEPPPQTSAEGVPTDDGVDPSTLPPVSAPPSHPAIDPNATGTLEGRSIIDVDLSSMTDKQWRKPGSDISDWFNYGFDELSWEAYCYRRRDLGELANVLKTNVLNFSGMPEDQLTALPPEVRQMVMTGTTAMMNGAGNPAMMGQGMMMDMSGMMGPMGMGMNGGEMGMANPMMQMGMQDGGQGQVGNGGGNGTPENNTGGMMQEGFVGNPAMMGMGMEFGGAGKSFSCSGLHTFDERYARAGTKPDGAAADVSADGGASTDASNGTHRARRGRCAIPSARPAWRARFPGQRARAGIRRRRSTTPSAAHVSASAKRAYRAAEPKQVQGPRRQRACGRWLGLRRHERRADEQWGAGGSQSQAEEFAWAGRRSGIKTTLRKSLSYWAGIYFAAVPTRSAELSFSLVEPASVTLHY</sequence>